<sequence>MSAMAGKIAALRIFPLKSARGVEPAAVAFAAYGPVGDRSYSVVDPEGNPLKAKQYPAIAEITPVEVGFELPGGQGLCRAQAEREVAVIDPVLSKLLGTAARIVGVEPEEQTTSLTKVAPVHLVSSGNQEPRANVVVEWPPASGDSVAVPWDIGDRLRLGAEVEIELTSTPRHCAGIYGRVAVPGTARLGDTVQKI</sequence>
<dbReference type="Proteomes" id="UP001209083">
    <property type="component" value="Chromosome"/>
</dbReference>
<evidence type="ECO:0000313" key="3">
    <source>
        <dbReference type="Proteomes" id="UP001209083"/>
    </source>
</evidence>
<dbReference type="InterPro" id="IPR005303">
    <property type="entry name" value="MOCOS_middle"/>
</dbReference>
<protein>
    <submittedName>
        <fullName evidence="2">MOSC N-terminal beta barrel domain-containing protein</fullName>
    </submittedName>
</protein>
<keyword evidence="3" id="KW-1185">Reference proteome</keyword>
<dbReference type="Pfam" id="PF03476">
    <property type="entry name" value="MOSC_N"/>
    <property type="match status" value="1"/>
</dbReference>
<name>A0ABY8QZQ9_9MICO</name>
<evidence type="ECO:0000259" key="1">
    <source>
        <dbReference type="Pfam" id="PF03476"/>
    </source>
</evidence>
<proteinExistence type="predicted"/>
<dbReference type="SUPFAM" id="SSF141673">
    <property type="entry name" value="MOSC N-terminal domain-like"/>
    <property type="match status" value="1"/>
</dbReference>
<dbReference type="InterPro" id="IPR011037">
    <property type="entry name" value="Pyrv_Knase-like_insert_dom_sf"/>
</dbReference>
<reference evidence="2 3" key="1">
    <citation type="submission" date="2023-05" db="EMBL/GenBank/DDBJ databases">
        <title>Lithophilousrod everest ZFBP1038 complete genpme.</title>
        <authorList>
            <person name="Tian M."/>
        </authorList>
    </citation>
    <scope>NUCLEOTIDE SEQUENCE [LARGE SCALE GENOMIC DNA]</scope>
    <source>
        <strain evidence="2 3">ZFBP1038</strain>
    </source>
</reference>
<dbReference type="SUPFAM" id="SSF50800">
    <property type="entry name" value="PK beta-barrel domain-like"/>
    <property type="match status" value="1"/>
</dbReference>
<organism evidence="2 3">
    <name type="scientific">Saxibacter everestensis</name>
    <dbReference type="NCBI Taxonomy" id="2909229"/>
    <lineage>
        <taxon>Bacteria</taxon>
        <taxon>Bacillati</taxon>
        <taxon>Actinomycetota</taxon>
        <taxon>Actinomycetes</taxon>
        <taxon>Micrococcales</taxon>
        <taxon>Brevibacteriaceae</taxon>
        <taxon>Saxibacter</taxon>
    </lineage>
</organism>
<accession>A0ABY8QZQ9</accession>
<gene>
    <name evidence="2" type="ORF">LWF01_08880</name>
</gene>
<feature type="domain" description="Molybdenum cofactor sulfurase middle" evidence="1">
    <location>
        <begin position="6"/>
        <end position="63"/>
    </location>
</feature>
<dbReference type="EMBL" id="CP090958">
    <property type="protein sequence ID" value="WGW13840.1"/>
    <property type="molecule type" value="Genomic_DNA"/>
</dbReference>
<dbReference type="RefSeq" id="WP_349640663.1">
    <property type="nucleotide sequence ID" value="NZ_CP090958.1"/>
</dbReference>
<evidence type="ECO:0000313" key="2">
    <source>
        <dbReference type="EMBL" id="WGW13840.1"/>
    </source>
</evidence>